<accession>A0A1H8P4Q3</accession>
<name>A0A1H8P4Q3_9ACTN</name>
<reference evidence="2 3" key="1">
    <citation type="submission" date="2016-10" db="EMBL/GenBank/DDBJ databases">
        <authorList>
            <person name="de Groot N.N."/>
        </authorList>
    </citation>
    <scope>NUCLEOTIDE SEQUENCE [LARGE SCALE GENOMIC DNA]</scope>
    <source>
        <strain evidence="2 3">CGMCC 4.2026</strain>
    </source>
</reference>
<feature type="region of interest" description="Disordered" evidence="1">
    <location>
        <begin position="1"/>
        <end position="66"/>
    </location>
</feature>
<evidence type="ECO:0000256" key="1">
    <source>
        <dbReference type="SAM" id="MobiDB-lite"/>
    </source>
</evidence>
<feature type="compositionally biased region" description="Pro residues" evidence="1">
    <location>
        <begin position="7"/>
        <end position="39"/>
    </location>
</feature>
<dbReference type="AlphaFoldDB" id="A0A1H8P4Q3"/>
<organism evidence="2 3">
    <name type="scientific">Actinacidiphila rubida</name>
    <dbReference type="NCBI Taxonomy" id="310780"/>
    <lineage>
        <taxon>Bacteria</taxon>
        <taxon>Bacillati</taxon>
        <taxon>Actinomycetota</taxon>
        <taxon>Actinomycetes</taxon>
        <taxon>Kitasatosporales</taxon>
        <taxon>Streptomycetaceae</taxon>
        <taxon>Actinacidiphila</taxon>
    </lineage>
</organism>
<gene>
    <name evidence="2" type="ORF">SAMN05216267_1024104</name>
</gene>
<sequence length="297" mass="31257">MSQDTPVPEPGPDPVPEPGADPVPEPVSEPAPGTVPQPEPHSEAVSELASEPVAGPGSEPVPVRPRRGGRTTLLIASAAVLGVLAGGGLGYRIQQQRTPTPLPPLTGSVLAQPKGAGVAPKELPVSQDRAAIYDGDLLKLLSPTPKGAKELGRDWESLADYSDRYEKPAGAFEDFAANDFRRAAVATWSQSRTTVVAIELVQFRDDAAPYTPGWLSGQELDRDDDKELADSVDLPGTMDGKVWASGLPHHESGYVDSYYASGLARVGDIVVEVTCFSAKPVKAATVAALATKQLERL</sequence>
<keyword evidence="3" id="KW-1185">Reference proteome</keyword>
<dbReference type="STRING" id="310780.SAMN05216267_1024104"/>
<protein>
    <submittedName>
        <fullName evidence="2">Uncharacterized protein</fullName>
    </submittedName>
</protein>
<proteinExistence type="predicted"/>
<evidence type="ECO:0000313" key="2">
    <source>
        <dbReference type="EMBL" id="SEO36731.1"/>
    </source>
</evidence>
<evidence type="ECO:0000313" key="3">
    <source>
        <dbReference type="Proteomes" id="UP000181951"/>
    </source>
</evidence>
<dbReference type="Proteomes" id="UP000181951">
    <property type="component" value="Unassembled WGS sequence"/>
</dbReference>
<dbReference type="EMBL" id="FODD01000024">
    <property type="protein sequence ID" value="SEO36731.1"/>
    <property type="molecule type" value="Genomic_DNA"/>
</dbReference>